<evidence type="ECO:0000313" key="2">
    <source>
        <dbReference type="EMBL" id="QBM88616.1"/>
    </source>
</evidence>
<dbReference type="Proteomes" id="UP000292447">
    <property type="component" value="Chromosome III"/>
</dbReference>
<dbReference type="GO" id="GO:0005739">
    <property type="term" value="C:mitochondrion"/>
    <property type="evidence" value="ECO:0007669"/>
    <property type="project" value="TreeGrafter"/>
</dbReference>
<dbReference type="STRING" id="2163413.A0A4P6XQN2"/>
<accession>A0A4P6XQN2</accession>
<organism evidence="2 3">
    <name type="scientific">Metschnikowia aff. pulcherrima</name>
    <dbReference type="NCBI Taxonomy" id="2163413"/>
    <lineage>
        <taxon>Eukaryota</taxon>
        <taxon>Fungi</taxon>
        <taxon>Dikarya</taxon>
        <taxon>Ascomycota</taxon>
        <taxon>Saccharomycotina</taxon>
        <taxon>Pichiomycetes</taxon>
        <taxon>Metschnikowiaceae</taxon>
        <taxon>Metschnikowia</taxon>
    </lineage>
</organism>
<dbReference type="GO" id="GO:0003729">
    <property type="term" value="F:mRNA binding"/>
    <property type="evidence" value="ECO:0007669"/>
    <property type="project" value="TreeGrafter"/>
</dbReference>
<dbReference type="InterPro" id="IPR051114">
    <property type="entry name" value="Mito_RNA_Proc_CCM1"/>
</dbReference>
<dbReference type="AlphaFoldDB" id="A0A4P6XQN2"/>
<sequence>MLRCLLRGPLCSGKKFSHTPRNHLAVKLGLRRARSTFSSAKKPILGADAPFAAHRLVHGSSRRHNGAKLTDNSSNFPGKLRGGKRNAKNLNQTYKEPYLRDTSFKMHDIERVLASPALANEILDKIYHGTLLAADNDLMRLLLRSAVEYATSTYSREAYEFLIDAWHIVFFERKSTELLQDIRQALQQNEDRLIHMMINRGDYPAYESLIAPLYQLRPASLKLWAMTLAETLRPQMRDRNYTCDHREIRGFLGLQRVLREQKHRLIAIFATKTLLAGKLQQNVANAVSGLLEFFPAVEDAFSLSDSQFLHIYKRPLTLLGDALQITVKDRIEKIHEIFVDRVSTREFLDFLSAWLRVTAQIYPQTAILCWQYKQSVLNGHRDHAKSPMSSDFRTETDLASTMLAYISLRAYDRALVLYSAHPHLQNDSQITHLLRASEKSKDWKLLQKQFEDMYGRGNLPYVVHYSVVMGALASLGSTTEVEQLYAQLLRRKLAPTALIYLALIRSNINANKLDVAEKWYGTVMEVVSQGLIEKKHAAALQLEIFEAKLPLMTAATAVAELTRLADELAELSVPLINTHTIRTMIRFVLSLYSLEGFEAVWLLAKRLLLIDDDLVCSEALSFLTKMGQFTRAEELANAAQLDSPVPFQNSLILACQVRNYRQWRKEISERETRRLLSERISRITRITEKGEVSPKYFDRLLEEIIKQHTSMGRPEDARPFLDKANAANISSERHFVPFLKQYSKEGSYDDNSDVLNLYQEMVSRKTPISARTYYYLSKSLLMIDTANKNGHENSFNLLQSVLEMYGFSLLGGHSTNKVSVADLSRNAVFLLQIVSNYATEVSARNEETMDLVLNFLKQIREKLDKNIDYGFRVSILTEMSKVYRVYGDLQVAGSLVNSALKEMDDIVDQLPKLDPVPKLLQLDYRKTVDIKVLVLAQSGAPPVEYELLLQLVLLRNVRLSGYQIHNLSLNALSGQFTQETVRCVLGSCERFLVLGNWAEVKLSRKIHFIYRMFLVYMGRTMSPEAISSRYDILNKLYDISDVAQTLRDHAYVRNPKYEIEKALAEYVEMNPLEPWTPDTFFEDLAGFFTPERNFESRHHIQPNLAAALVSAIERLCDGDQSLAFTLYDEYPEVMEYLLFFVGERTRVVKFRMGISKLLGLTGADAIEGREARRQRSIEALQELWGQESHDFRP</sequence>
<reference evidence="3" key="1">
    <citation type="submission" date="2019-03" db="EMBL/GenBank/DDBJ databases">
        <title>Snf2 controls pulcherriminic acid biosynthesis and connects pigmentation and antifungal activity of the yeast Metschnikowia pulcherrima.</title>
        <authorList>
            <person name="Gore-Lloyd D."/>
            <person name="Sumann I."/>
            <person name="Brachmann A.O."/>
            <person name="Schneeberger K."/>
            <person name="Ortiz-Merino R.A."/>
            <person name="Moreno-Beltran M."/>
            <person name="Schlaefli M."/>
            <person name="Kirner P."/>
            <person name="Santos Kron A."/>
            <person name="Wolfe K.H."/>
            <person name="Piel J."/>
            <person name="Ahrens C.H."/>
            <person name="Henk D."/>
            <person name="Freimoser F.M."/>
        </authorList>
    </citation>
    <scope>NUCLEOTIDE SEQUENCE [LARGE SCALE GENOMIC DNA]</scope>
    <source>
        <strain evidence="3">APC 1.2</strain>
    </source>
</reference>
<evidence type="ECO:0000313" key="3">
    <source>
        <dbReference type="Proteomes" id="UP000292447"/>
    </source>
</evidence>
<proteinExistence type="predicted"/>
<dbReference type="PANTHER" id="PTHR47934">
    <property type="entry name" value="PENTATRICOPEPTIDE REPEAT-CONTAINING PROTEIN PET309, MITOCHONDRIAL"/>
    <property type="match status" value="1"/>
</dbReference>
<evidence type="ECO:0000256" key="1">
    <source>
        <dbReference type="SAM" id="MobiDB-lite"/>
    </source>
</evidence>
<name>A0A4P6XQN2_9ASCO</name>
<dbReference type="GO" id="GO:0006396">
    <property type="term" value="P:RNA processing"/>
    <property type="evidence" value="ECO:0007669"/>
    <property type="project" value="TreeGrafter"/>
</dbReference>
<dbReference type="PANTHER" id="PTHR47934:SF6">
    <property type="entry name" value="MITOCHONDRIAL GROUP I INTRON SPLICING FACTOR CCM1-RELATED"/>
    <property type="match status" value="1"/>
</dbReference>
<dbReference type="GO" id="GO:0007005">
    <property type="term" value="P:mitochondrion organization"/>
    <property type="evidence" value="ECO:0007669"/>
    <property type="project" value="TreeGrafter"/>
</dbReference>
<keyword evidence="3" id="KW-1185">Reference proteome</keyword>
<dbReference type="Gene3D" id="1.25.40.10">
    <property type="entry name" value="Tetratricopeptide repeat domain"/>
    <property type="match status" value="1"/>
</dbReference>
<gene>
    <name evidence="2" type="primary">MPUL0C05920</name>
    <name evidence="2" type="ORF">METSCH_C05920</name>
</gene>
<feature type="region of interest" description="Disordered" evidence="1">
    <location>
        <begin position="62"/>
        <end position="87"/>
    </location>
</feature>
<dbReference type="EMBL" id="CP034458">
    <property type="protein sequence ID" value="QBM88616.1"/>
    <property type="molecule type" value="Genomic_DNA"/>
</dbReference>
<protein>
    <submittedName>
        <fullName evidence="2">Pentatricopeptide repeat-containing protein PET309</fullName>
    </submittedName>
</protein>
<dbReference type="InterPro" id="IPR011990">
    <property type="entry name" value="TPR-like_helical_dom_sf"/>
</dbReference>